<dbReference type="AlphaFoldDB" id="A0A5D3DGH6"/>
<reference evidence="1 2" key="1">
    <citation type="submission" date="2019-08" db="EMBL/GenBank/DDBJ databases">
        <title>Draft genome sequences of two oriental melons (Cucumis melo L. var makuwa).</title>
        <authorList>
            <person name="Kwon S.-Y."/>
        </authorList>
    </citation>
    <scope>NUCLEOTIDE SEQUENCE [LARGE SCALE GENOMIC DNA]</scope>
    <source>
        <strain evidence="2">cv. Chang Bougi</strain>
        <tissue evidence="1">Leaf</tissue>
    </source>
</reference>
<dbReference type="Proteomes" id="UP000321947">
    <property type="component" value="Unassembled WGS sequence"/>
</dbReference>
<protein>
    <recommendedName>
        <fullName evidence="3">CACTA en-spm transposon protein</fullName>
    </recommendedName>
</protein>
<proteinExistence type="predicted"/>
<sequence>MCGRLALLLRPLRYSTVLGLLERNFPTTTVVDLSRFYIGSTISLNNEDIMLIEWSYRETHARNGQFVSQAVADAHNEMLELQSERSPKRIQLDTQGVSALDAYTDIMSVQVPSTSHRRSTFLDDVFRRGQCRPKLMANVVQSQRRLYISQLTTTDVSPNAALYVEVAISDAFRGLHRHLCPSG</sequence>
<accession>A0A5D3DGH6</accession>
<evidence type="ECO:0008006" key="3">
    <source>
        <dbReference type="Google" id="ProtNLM"/>
    </source>
</evidence>
<name>A0A5D3DGH6_CUCMM</name>
<dbReference type="EMBL" id="SSTD01004900">
    <property type="protein sequence ID" value="TYK22704.1"/>
    <property type="molecule type" value="Genomic_DNA"/>
</dbReference>
<organism evidence="1 2">
    <name type="scientific">Cucumis melo var. makuwa</name>
    <name type="common">Oriental melon</name>
    <dbReference type="NCBI Taxonomy" id="1194695"/>
    <lineage>
        <taxon>Eukaryota</taxon>
        <taxon>Viridiplantae</taxon>
        <taxon>Streptophyta</taxon>
        <taxon>Embryophyta</taxon>
        <taxon>Tracheophyta</taxon>
        <taxon>Spermatophyta</taxon>
        <taxon>Magnoliopsida</taxon>
        <taxon>eudicotyledons</taxon>
        <taxon>Gunneridae</taxon>
        <taxon>Pentapetalae</taxon>
        <taxon>rosids</taxon>
        <taxon>fabids</taxon>
        <taxon>Cucurbitales</taxon>
        <taxon>Cucurbitaceae</taxon>
        <taxon>Benincaseae</taxon>
        <taxon>Cucumis</taxon>
    </lineage>
</organism>
<comment type="caution">
    <text evidence="1">The sequence shown here is derived from an EMBL/GenBank/DDBJ whole genome shotgun (WGS) entry which is preliminary data.</text>
</comment>
<evidence type="ECO:0000313" key="1">
    <source>
        <dbReference type="EMBL" id="TYK22704.1"/>
    </source>
</evidence>
<gene>
    <name evidence="1" type="ORF">E5676_scaffold1163G00210</name>
</gene>
<evidence type="ECO:0000313" key="2">
    <source>
        <dbReference type="Proteomes" id="UP000321947"/>
    </source>
</evidence>